<dbReference type="GO" id="GO:0005576">
    <property type="term" value="C:extracellular region"/>
    <property type="evidence" value="ECO:0007669"/>
    <property type="project" value="InterPro"/>
</dbReference>
<dbReference type="InterPro" id="IPR003610">
    <property type="entry name" value="CBM5/12"/>
</dbReference>
<dbReference type="SMART" id="SM00495">
    <property type="entry name" value="ChtBD3"/>
    <property type="match status" value="2"/>
</dbReference>
<dbReference type="InterPro" id="IPR011330">
    <property type="entry name" value="Glyco_hydro/deAcase_b/a-brl"/>
</dbReference>
<feature type="chain" id="PRO_5012796682" evidence="2">
    <location>
        <begin position="26"/>
        <end position="428"/>
    </location>
</feature>
<evidence type="ECO:0000259" key="3">
    <source>
        <dbReference type="PROSITE" id="PS51677"/>
    </source>
</evidence>
<accession>A0A1Q9GD43</accession>
<dbReference type="Pfam" id="PF01522">
    <property type="entry name" value="Polysacc_deac_1"/>
    <property type="match status" value="1"/>
</dbReference>
<keyword evidence="1" id="KW-0378">Hydrolase</keyword>
<dbReference type="STRING" id="1903952.BIT28_11615"/>
<proteinExistence type="predicted"/>
<protein>
    <submittedName>
        <fullName evidence="4">Dehydrogenase</fullName>
    </submittedName>
</protein>
<dbReference type="EMBL" id="MJIL01000091">
    <property type="protein sequence ID" value="OLQ72325.1"/>
    <property type="molecule type" value="Genomic_DNA"/>
</dbReference>
<dbReference type="Gene3D" id="3.20.20.370">
    <property type="entry name" value="Glycoside hydrolase/deacetylase"/>
    <property type="match status" value="1"/>
</dbReference>
<dbReference type="GO" id="GO:0005975">
    <property type="term" value="P:carbohydrate metabolic process"/>
    <property type="evidence" value="ECO:0007669"/>
    <property type="project" value="InterPro"/>
</dbReference>
<reference evidence="4 5" key="1">
    <citation type="submission" date="2016-09" db="EMBL/GenBank/DDBJ databases">
        <title>Photobacterium proteolyticum sp. nov. a protease producing bacterium isolated from ocean sediments of Laizhou Bay.</title>
        <authorList>
            <person name="Li Y."/>
        </authorList>
    </citation>
    <scope>NUCLEOTIDE SEQUENCE [LARGE SCALE GENOMIC DNA]</scope>
    <source>
        <strain evidence="4 5">13-12</strain>
    </source>
</reference>
<dbReference type="GO" id="GO:0016810">
    <property type="term" value="F:hydrolase activity, acting on carbon-nitrogen (but not peptide) bonds"/>
    <property type="evidence" value="ECO:0007669"/>
    <property type="project" value="InterPro"/>
</dbReference>
<evidence type="ECO:0000256" key="2">
    <source>
        <dbReference type="SAM" id="SignalP"/>
    </source>
</evidence>
<dbReference type="SUPFAM" id="SSF88713">
    <property type="entry name" value="Glycoside hydrolase/deacetylase"/>
    <property type="match status" value="1"/>
</dbReference>
<dbReference type="InterPro" id="IPR002509">
    <property type="entry name" value="NODB_dom"/>
</dbReference>
<gene>
    <name evidence="4" type="ORF">BIT28_11615</name>
</gene>
<evidence type="ECO:0000313" key="5">
    <source>
        <dbReference type="Proteomes" id="UP000186905"/>
    </source>
</evidence>
<dbReference type="SUPFAM" id="SSF51055">
    <property type="entry name" value="Carbohydrate binding domain"/>
    <property type="match status" value="2"/>
</dbReference>
<feature type="signal peptide" evidence="2">
    <location>
        <begin position="1"/>
        <end position="25"/>
    </location>
</feature>
<dbReference type="GO" id="GO:0004553">
    <property type="term" value="F:hydrolase activity, hydrolyzing O-glycosyl compounds"/>
    <property type="evidence" value="ECO:0007669"/>
    <property type="project" value="InterPro"/>
</dbReference>
<dbReference type="PROSITE" id="PS51677">
    <property type="entry name" value="NODB"/>
    <property type="match status" value="1"/>
</dbReference>
<dbReference type="Pfam" id="PF02839">
    <property type="entry name" value="CBM_5_12"/>
    <property type="match status" value="2"/>
</dbReference>
<feature type="domain" description="NodB homology" evidence="3">
    <location>
        <begin position="29"/>
        <end position="327"/>
    </location>
</feature>
<dbReference type="InterPro" id="IPR036573">
    <property type="entry name" value="CBM_sf_5/12"/>
</dbReference>
<sequence length="428" mass="46763">MEMKKTLLSVLCTGAILATSAAAQAAPKGTIYLTFDDGPVNASIPVVDVLNKAGIKATFYVNSWHLDGIGDENEDKAVEALKYMLDTGHVIANHSYNHMVHNCVEEFGPNSAAECNATGDHQINSYQDPVFDASMFDDNLTVIEKHLPTVNSYPNYKGTSLARLPYTNGWRVAKDFKADGLCATSDDLKPWEPGYVCDTANPSNSVKASIQVQDILTNKGYQTHGWDLDWAPENWGIPMPANSLTEADAFLGYVDAALNACAPTTIEPINSKAQEFPCGTPLHADKVIVLTHDFLFEDGKRGMGATKNLPKLEKFLRIAQEAGYVFDTMDNYTPLWAVGASYAEGDYVEHNGMVYKSVAAHVAQDDWAPSVTSTLWTNAEPSTIWAANVSYVEGDVVDYMGARYQVLTAHVSQTDWTPVAEPTLFVKL</sequence>
<dbReference type="PANTHER" id="PTHR10587:SF125">
    <property type="entry name" value="POLYSACCHARIDE DEACETYLASE YHEN-RELATED"/>
    <property type="match status" value="1"/>
</dbReference>
<dbReference type="PANTHER" id="PTHR10587">
    <property type="entry name" value="GLYCOSYL TRANSFERASE-RELATED"/>
    <property type="match status" value="1"/>
</dbReference>
<dbReference type="Gene3D" id="2.10.10.90">
    <property type="match status" value="1"/>
</dbReference>
<evidence type="ECO:0000256" key="1">
    <source>
        <dbReference type="ARBA" id="ARBA00022801"/>
    </source>
</evidence>
<dbReference type="InterPro" id="IPR050248">
    <property type="entry name" value="Polysacc_deacetylase_ArnD"/>
</dbReference>
<dbReference type="Proteomes" id="UP000186905">
    <property type="component" value="Unassembled WGS sequence"/>
</dbReference>
<dbReference type="AlphaFoldDB" id="A0A1Q9GD43"/>
<dbReference type="GO" id="GO:0030246">
    <property type="term" value="F:carbohydrate binding"/>
    <property type="evidence" value="ECO:0007669"/>
    <property type="project" value="InterPro"/>
</dbReference>
<comment type="caution">
    <text evidence="4">The sequence shown here is derived from an EMBL/GenBank/DDBJ whole genome shotgun (WGS) entry which is preliminary data.</text>
</comment>
<evidence type="ECO:0000313" key="4">
    <source>
        <dbReference type="EMBL" id="OLQ72325.1"/>
    </source>
</evidence>
<dbReference type="CDD" id="cd12214">
    <property type="entry name" value="ChiA1_BD"/>
    <property type="match status" value="2"/>
</dbReference>
<organism evidence="4 5">
    <name type="scientific">Photobacterium proteolyticum</name>
    <dbReference type="NCBI Taxonomy" id="1903952"/>
    <lineage>
        <taxon>Bacteria</taxon>
        <taxon>Pseudomonadati</taxon>
        <taxon>Pseudomonadota</taxon>
        <taxon>Gammaproteobacteria</taxon>
        <taxon>Vibrionales</taxon>
        <taxon>Vibrionaceae</taxon>
        <taxon>Photobacterium</taxon>
    </lineage>
</organism>
<keyword evidence="5" id="KW-1185">Reference proteome</keyword>
<name>A0A1Q9GD43_9GAMM</name>
<keyword evidence="2" id="KW-0732">Signal</keyword>